<feature type="region of interest" description="Disordered" evidence="1">
    <location>
        <begin position="91"/>
        <end position="115"/>
    </location>
</feature>
<comment type="caution">
    <text evidence="2">The sequence shown here is derived from an EMBL/GenBank/DDBJ whole genome shotgun (WGS) entry which is preliminary data.</text>
</comment>
<keyword evidence="3" id="KW-1185">Reference proteome</keyword>
<dbReference type="Proteomes" id="UP000324222">
    <property type="component" value="Unassembled WGS sequence"/>
</dbReference>
<evidence type="ECO:0000313" key="3">
    <source>
        <dbReference type="Proteomes" id="UP000324222"/>
    </source>
</evidence>
<dbReference type="EMBL" id="VSRR010001592">
    <property type="protein sequence ID" value="MPC26374.1"/>
    <property type="molecule type" value="Genomic_DNA"/>
</dbReference>
<protein>
    <submittedName>
        <fullName evidence="2">Uncharacterized protein</fullName>
    </submittedName>
</protein>
<sequence length="115" mass="13185">MSQGDNKPLRGTMLKRIVYCKQEVIKRGVISVATQDDPTEAPRTTLKTRYQTCERVSSIISVFASQTPLSEPGCRVLCMVRCVAAVKQRRRCRQRAERHRSREASMSHRKPDTHK</sequence>
<organism evidence="2 3">
    <name type="scientific">Portunus trituberculatus</name>
    <name type="common">Swimming crab</name>
    <name type="synonym">Neptunus trituberculatus</name>
    <dbReference type="NCBI Taxonomy" id="210409"/>
    <lineage>
        <taxon>Eukaryota</taxon>
        <taxon>Metazoa</taxon>
        <taxon>Ecdysozoa</taxon>
        <taxon>Arthropoda</taxon>
        <taxon>Crustacea</taxon>
        <taxon>Multicrustacea</taxon>
        <taxon>Malacostraca</taxon>
        <taxon>Eumalacostraca</taxon>
        <taxon>Eucarida</taxon>
        <taxon>Decapoda</taxon>
        <taxon>Pleocyemata</taxon>
        <taxon>Brachyura</taxon>
        <taxon>Eubrachyura</taxon>
        <taxon>Portunoidea</taxon>
        <taxon>Portunidae</taxon>
        <taxon>Portuninae</taxon>
        <taxon>Portunus</taxon>
    </lineage>
</organism>
<proteinExistence type="predicted"/>
<name>A0A5B7E0M3_PORTR</name>
<gene>
    <name evidence="2" type="ORF">E2C01_019509</name>
</gene>
<accession>A0A5B7E0M3</accession>
<reference evidence="2 3" key="1">
    <citation type="submission" date="2019-05" db="EMBL/GenBank/DDBJ databases">
        <title>Another draft genome of Portunus trituberculatus and its Hox gene families provides insights of decapod evolution.</title>
        <authorList>
            <person name="Jeong J.-H."/>
            <person name="Song I."/>
            <person name="Kim S."/>
            <person name="Choi T."/>
            <person name="Kim D."/>
            <person name="Ryu S."/>
            <person name="Kim W."/>
        </authorList>
    </citation>
    <scope>NUCLEOTIDE SEQUENCE [LARGE SCALE GENOMIC DNA]</scope>
    <source>
        <tissue evidence="2">Muscle</tissue>
    </source>
</reference>
<dbReference type="AlphaFoldDB" id="A0A5B7E0M3"/>
<feature type="compositionally biased region" description="Basic and acidic residues" evidence="1">
    <location>
        <begin position="100"/>
        <end position="115"/>
    </location>
</feature>
<evidence type="ECO:0000256" key="1">
    <source>
        <dbReference type="SAM" id="MobiDB-lite"/>
    </source>
</evidence>
<evidence type="ECO:0000313" key="2">
    <source>
        <dbReference type="EMBL" id="MPC26374.1"/>
    </source>
</evidence>